<organism evidence="2 3">
    <name type="scientific">candidate division WOR-1 bacterium DG_54_3</name>
    <dbReference type="NCBI Taxonomy" id="1703775"/>
    <lineage>
        <taxon>Bacteria</taxon>
        <taxon>Bacillati</taxon>
        <taxon>Saganbacteria</taxon>
    </lineage>
</organism>
<evidence type="ECO:0008006" key="4">
    <source>
        <dbReference type="Google" id="ProtNLM"/>
    </source>
</evidence>
<dbReference type="InterPro" id="IPR021382">
    <property type="entry name" value="DUF3014"/>
</dbReference>
<proteinExistence type="predicted"/>
<feature type="transmembrane region" description="Helical" evidence="1">
    <location>
        <begin position="7"/>
        <end position="28"/>
    </location>
</feature>
<reference evidence="2 3" key="1">
    <citation type="journal article" date="2015" name="Microbiome">
        <title>Genomic resolution of linkages in carbon, nitrogen, and sulfur cycling among widespread estuary sediment bacteria.</title>
        <authorList>
            <person name="Baker B.J."/>
            <person name="Lazar C.S."/>
            <person name="Teske A.P."/>
            <person name="Dick G.J."/>
        </authorList>
    </citation>
    <scope>NUCLEOTIDE SEQUENCE [LARGE SCALE GENOMIC DNA]</scope>
    <source>
        <strain evidence="2">DG_54_3</strain>
    </source>
</reference>
<evidence type="ECO:0000313" key="3">
    <source>
        <dbReference type="Proteomes" id="UP000051861"/>
    </source>
</evidence>
<keyword evidence="1" id="KW-1133">Transmembrane helix</keyword>
<evidence type="ECO:0000313" key="2">
    <source>
        <dbReference type="EMBL" id="KPJ70058.1"/>
    </source>
</evidence>
<dbReference type="PATRIC" id="fig|1703775.3.peg.307"/>
<dbReference type="AlphaFoldDB" id="A0A0S7Y629"/>
<evidence type="ECO:0000256" key="1">
    <source>
        <dbReference type="SAM" id="Phobius"/>
    </source>
</evidence>
<accession>A0A0S7Y629</accession>
<keyword evidence="1" id="KW-0812">Transmembrane</keyword>
<dbReference type="Pfam" id="PF11219">
    <property type="entry name" value="DUF3014"/>
    <property type="match status" value="1"/>
</dbReference>
<name>A0A0S7Y629_UNCSA</name>
<dbReference type="Proteomes" id="UP000051861">
    <property type="component" value="Unassembled WGS sequence"/>
</dbReference>
<keyword evidence="1" id="KW-0472">Membrane</keyword>
<gene>
    <name evidence="2" type="ORF">AMJ44_01110</name>
</gene>
<dbReference type="EMBL" id="LIZX01000009">
    <property type="protein sequence ID" value="KPJ70058.1"/>
    <property type="molecule type" value="Genomic_DNA"/>
</dbReference>
<protein>
    <recommendedName>
        <fullName evidence="4">DUF3014 domain-containing protein</fullName>
    </recommendedName>
</protein>
<comment type="caution">
    <text evidence="2">The sequence shown here is derived from an EMBL/GenBank/DDBJ whole genome shotgun (WGS) entry which is preliminary data.</text>
</comment>
<sequence>MEEQKKVLLAGIAFVLLIVVGAAIYYFVFYQKPEQAKDITEMPQEQALAEEQVKPEEEEIEPLQIDLDKSDELMRERVGELSSHPKLALWLMSNDLIRKLVAAVDNIANGQSPRAHIDFFKPEGDFIVAEEVGEQFIDPESYKRYDLTANVFVSLDTKGCVTLYKQITPALQEAYRDLGYPSGDFHTTLKKAIMELLKVPVVEEKIQVEKKVITYMMVDSKLESLNQAQKHLLRMGPENVRRIKTKLKEIVQALGFQE</sequence>